<accession>A0A9P8TMN2</accession>
<feature type="compositionally biased region" description="Low complexity" evidence="1">
    <location>
        <begin position="15"/>
        <end position="31"/>
    </location>
</feature>
<proteinExistence type="predicted"/>
<reference evidence="2" key="1">
    <citation type="journal article" date="2021" name="Open Biol.">
        <title>Shared evolutionary footprints suggest mitochondrial oxidative damage underlies multiple complex I losses in fungi.</title>
        <authorList>
            <person name="Schikora-Tamarit M.A."/>
            <person name="Marcet-Houben M."/>
            <person name="Nosek J."/>
            <person name="Gabaldon T."/>
        </authorList>
    </citation>
    <scope>NUCLEOTIDE SEQUENCE</scope>
    <source>
        <strain evidence="2">CBS2887</strain>
    </source>
</reference>
<sequence>MANIKLVSTAPKSVPAQPKAAPKTAPKATPKQPEPKITEIVEDEDNISWDDDGSAEDDDDEDEYESEPYHECDEYADGIDWDDNAISDADSEGGSTPVQSSNSKPSGASCKTDID</sequence>
<name>A0A9P8TMN2_WICPI</name>
<dbReference type="AlphaFoldDB" id="A0A9P8TMN2"/>
<feature type="compositionally biased region" description="Polar residues" evidence="1">
    <location>
        <begin position="93"/>
        <end position="106"/>
    </location>
</feature>
<feature type="compositionally biased region" description="Acidic residues" evidence="1">
    <location>
        <begin position="74"/>
        <end position="91"/>
    </location>
</feature>
<evidence type="ECO:0000313" key="3">
    <source>
        <dbReference type="Proteomes" id="UP000774326"/>
    </source>
</evidence>
<organism evidence="2 3">
    <name type="scientific">Wickerhamomyces pijperi</name>
    <name type="common">Yeast</name>
    <name type="synonym">Pichia pijperi</name>
    <dbReference type="NCBI Taxonomy" id="599730"/>
    <lineage>
        <taxon>Eukaryota</taxon>
        <taxon>Fungi</taxon>
        <taxon>Dikarya</taxon>
        <taxon>Ascomycota</taxon>
        <taxon>Saccharomycotina</taxon>
        <taxon>Saccharomycetes</taxon>
        <taxon>Phaffomycetales</taxon>
        <taxon>Wickerhamomycetaceae</taxon>
        <taxon>Wickerhamomyces</taxon>
    </lineage>
</organism>
<gene>
    <name evidence="2" type="ORF">WICPIJ_005116</name>
</gene>
<feature type="compositionally biased region" description="Acidic residues" evidence="1">
    <location>
        <begin position="40"/>
        <end position="66"/>
    </location>
</feature>
<evidence type="ECO:0000256" key="1">
    <source>
        <dbReference type="SAM" id="MobiDB-lite"/>
    </source>
</evidence>
<dbReference type="EMBL" id="JAEUBG010002873">
    <property type="protein sequence ID" value="KAH3683916.1"/>
    <property type="molecule type" value="Genomic_DNA"/>
</dbReference>
<protein>
    <submittedName>
        <fullName evidence="2">Uncharacterized protein</fullName>
    </submittedName>
</protein>
<reference evidence="2" key="2">
    <citation type="submission" date="2021-01" db="EMBL/GenBank/DDBJ databases">
        <authorList>
            <person name="Schikora-Tamarit M.A."/>
        </authorList>
    </citation>
    <scope>NUCLEOTIDE SEQUENCE</scope>
    <source>
        <strain evidence="2">CBS2887</strain>
    </source>
</reference>
<evidence type="ECO:0000313" key="2">
    <source>
        <dbReference type="EMBL" id="KAH3683916.1"/>
    </source>
</evidence>
<feature type="region of interest" description="Disordered" evidence="1">
    <location>
        <begin position="1"/>
        <end position="115"/>
    </location>
</feature>
<comment type="caution">
    <text evidence="2">The sequence shown here is derived from an EMBL/GenBank/DDBJ whole genome shotgun (WGS) entry which is preliminary data.</text>
</comment>
<dbReference type="Proteomes" id="UP000774326">
    <property type="component" value="Unassembled WGS sequence"/>
</dbReference>
<keyword evidence="3" id="KW-1185">Reference proteome</keyword>